<keyword evidence="1" id="KW-1133">Transmembrane helix</keyword>
<feature type="transmembrane region" description="Helical" evidence="1">
    <location>
        <begin position="51"/>
        <end position="68"/>
    </location>
</feature>
<proteinExistence type="predicted"/>
<reference evidence="2" key="1">
    <citation type="journal article" date="2021" name="PeerJ">
        <title>Extensive microbial diversity within the chicken gut microbiome revealed by metagenomics and culture.</title>
        <authorList>
            <person name="Gilroy R."/>
            <person name="Ravi A."/>
            <person name="Getino M."/>
            <person name="Pursley I."/>
            <person name="Horton D.L."/>
            <person name="Alikhan N.F."/>
            <person name="Baker D."/>
            <person name="Gharbi K."/>
            <person name="Hall N."/>
            <person name="Watson M."/>
            <person name="Adriaenssens E.M."/>
            <person name="Foster-Nyarko E."/>
            <person name="Jarju S."/>
            <person name="Secka A."/>
            <person name="Antonio M."/>
            <person name="Oren A."/>
            <person name="Chaudhuri R.R."/>
            <person name="La Ragione R."/>
            <person name="Hildebrand F."/>
            <person name="Pallen M.J."/>
        </authorList>
    </citation>
    <scope>NUCLEOTIDE SEQUENCE</scope>
    <source>
        <strain evidence="2">ChiHcolR34-3080</strain>
    </source>
</reference>
<protein>
    <submittedName>
        <fullName evidence="2">Uncharacterized protein</fullName>
    </submittedName>
</protein>
<organism evidence="2 3">
    <name type="scientific">Candidatus Faecalibacterium intestinigallinarum</name>
    <dbReference type="NCBI Taxonomy" id="2838581"/>
    <lineage>
        <taxon>Bacteria</taxon>
        <taxon>Bacillati</taxon>
        <taxon>Bacillota</taxon>
        <taxon>Clostridia</taxon>
        <taxon>Eubacteriales</taxon>
        <taxon>Oscillospiraceae</taxon>
        <taxon>Faecalibacterium</taxon>
    </lineage>
</organism>
<evidence type="ECO:0000256" key="1">
    <source>
        <dbReference type="SAM" id="Phobius"/>
    </source>
</evidence>
<gene>
    <name evidence="2" type="ORF">H9890_08780</name>
</gene>
<comment type="caution">
    <text evidence="2">The sequence shown here is derived from an EMBL/GenBank/DDBJ whole genome shotgun (WGS) entry which is preliminary data.</text>
</comment>
<sequence length="141" mass="15810">MKKLRSIYKPDMFRALLYKTVRRLAVAACLCLLWQRFVSDGRFTIWEAPCFAVGAALLGWAWVAYLRLDGIRIPFVDRQKGLSEERGARKRHATHSMADFADEKIVSFDELSAEEKALCSMLSSLIVGLPMTAIGIAASIL</sequence>
<feature type="transmembrane region" description="Helical" evidence="1">
    <location>
        <begin position="117"/>
        <end position="140"/>
    </location>
</feature>
<dbReference type="Proteomes" id="UP000823933">
    <property type="component" value="Unassembled WGS sequence"/>
</dbReference>
<accession>A0A9D1QCI0</accession>
<keyword evidence="1" id="KW-0812">Transmembrane</keyword>
<name>A0A9D1QCI0_9FIRM</name>
<dbReference type="EMBL" id="DXHQ01000100">
    <property type="protein sequence ID" value="HIW09476.1"/>
    <property type="molecule type" value="Genomic_DNA"/>
</dbReference>
<reference evidence="2" key="2">
    <citation type="submission" date="2021-04" db="EMBL/GenBank/DDBJ databases">
        <authorList>
            <person name="Gilroy R."/>
        </authorList>
    </citation>
    <scope>NUCLEOTIDE SEQUENCE</scope>
    <source>
        <strain evidence="2">ChiHcolR34-3080</strain>
    </source>
</reference>
<dbReference type="AlphaFoldDB" id="A0A9D1QCI0"/>
<evidence type="ECO:0000313" key="2">
    <source>
        <dbReference type="EMBL" id="HIW09476.1"/>
    </source>
</evidence>
<evidence type="ECO:0000313" key="3">
    <source>
        <dbReference type="Proteomes" id="UP000823933"/>
    </source>
</evidence>
<keyword evidence="1" id="KW-0472">Membrane</keyword>